<dbReference type="Proteomes" id="UP000003460">
    <property type="component" value="Unassembled WGS sequence"/>
</dbReference>
<proteinExistence type="predicted"/>
<accession>C9LHU9</accession>
<protein>
    <submittedName>
        <fullName evidence="1">Uncharacterized protein</fullName>
    </submittedName>
</protein>
<reference evidence="1" key="1">
    <citation type="submission" date="2009-09" db="EMBL/GenBank/DDBJ databases">
        <authorList>
            <person name="Weinstock G."/>
            <person name="Sodergren E."/>
            <person name="Clifton S."/>
            <person name="Fulton L."/>
            <person name="Fulton B."/>
            <person name="Courtney L."/>
            <person name="Fronick C."/>
            <person name="Harrison M."/>
            <person name="Strong C."/>
            <person name="Farmer C."/>
            <person name="Delahaunty K."/>
            <person name="Markovic C."/>
            <person name="Hall O."/>
            <person name="Minx P."/>
            <person name="Tomlinson C."/>
            <person name="Mitreva M."/>
            <person name="Nelson J."/>
            <person name="Hou S."/>
            <person name="Wollam A."/>
            <person name="Pepin K.H."/>
            <person name="Johnson M."/>
            <person name="Bhonagiri V."/>
            <person name="Nash W.E."/>
            <person name="Warren W."/>
            <person name="Chinwalla A."/>
            <person name="Mardis E.R."/>
            <person name="Wilson R.K."/>
        </authorList>
    </citation>
    <scope>NUCLEOTIDE SEQUENCE [LARGE SCALE GENOMIC DNA]</scope>
    <source>
        <strain evidence="1">ATCC 51259</strain>
    </source>
</reference>
<organism evidence="1 2">
    <name type="scientific">Alloprevotella tannerae ATCC 51259</name>
    <dbReference type="NCBI Taxonomy" id="626522"/>
    <lineage>
        <taxon>Bacteria</taxon>
        <taxon>Pseudomonadati</taxon>
        <taxon>Bacteroidota</taxon>
        <taxon>Bacteroidia</taxon>
        <taxon>Bacteroidales</taxon>
        <taxon>Prevotellaceae</taxon>
        <taxon>Alloprevotella</taxon>
    </lineage>
</organism>
<dbReference type="EMBL" id="ACIJ02000022">
    <property type="protein sequence ID" value="EEX71064.1"/>
    <property type="molecule type" value="Genomic_DNA"/>
</dbReference>
<comment type="caution">
    <text evidence="1">The sequence shown here is derived from an EMBL/GenBank/DDBJ whole genome shotgun (WGS) entry which is preliminary data.</text>
</comment>
<sequence length="40" mass="4751">MWHKALFGRKIVDVARNILVSIYTFQTFDWSASYFPIQSL</sequence>
<name>C9LHU9_9BACT</name>
<dbReference type="HOGENOM" id="CLU_3294569_0_0_10"/>
<gene>
    <name evidence="1" type="ORF">GCWU000325_01802</name>
</gene>
<keyword evidence="2" id="KW-1185">Reference proteome</keyword>
<dbReference type="AlphaFoldDB" id="C9LHU9"/>
<evidence type="ECO:0000313" key="1">
    <source>
        <dbReference type="EMBL" id="EEX71064.1"/>
    </source>
</evidence>
<evidence type="ECO:0000313" key="2">
    <source>
        <dbReference type="Proteomes" id="UP000003460"/>
    </source>
</evidence>